<evidence type="ECO:0000259" key="13">
    <source>
        <dbReference type="Pfam" id="PF08801"/>
    </source>
</evidence>
<keyword evidence="15" id="KW-1185">Reference proteome</keyword>
<dbReference type="InterPro" id="IPR007187">
    <property type="entry name" value="Nucleoporin_Nup133/Nup155_C"/>
</dbReference>
<evidence type="ECO:0000256" key="4">
    <source>
        <dbReference type="ARBA" id="ARBA00007373"/>
    </source>
</evidence>
<dbReference type="GO" id="GO:0036228">
    <property type="term" value="P:protein localization to nuclear inner membrane"/>
    <property type="evidence" value="ECO:0007669"/>
    <property type="project" value="EnsemblFungi"/>
</dbReference>
<dbReference type="Gene3D" id="1.25.40.450">
    <property type="entry name" value="Nucleoporin, helical domain, N-terminal subdomain"/>
    <property type="match status" value="1"/>
</dbReference>
<dbReference type="GO" id="GO:0051028">
    <property type="term" value="P:mRNA transport"/>
    <property type="evidence" value="ECO:0007669"/>
    <property type="project" value="UniProtKB-KW"/>
</dbReference>
<dbReference type="RefSeq" id="XP_001645907.1">
    <property type="nucleotide sequence ID" value="XM_001645857.1"/>
</dbReference>
<dbReference type="Pfam" id="PF08801">
    <property type="entry name" value="Nucleoporin_N"/>
    <property type="match status" value="1"/>
</dbReference>
<dbReference type="InterPro" id="IPR014908">
    <property type="entry name" value="Nucleoporin_Nup133/Nup155_N"/>
</dbReference>
<feature type="domain" description="Nucleoporin Nup133/Nup155-like N-terminal" evidence="13">
    <location>
        <begin position="137"/>
        <end position="626"/>
    </location>
</feature>
<keyword evidence="10" id="KW-0472">Membrane</keyword>
<dbReference type="GO" id="GO:0031507">
    <property type="term" value="P:heterochromatin formation"/>
    <property type="evidence" value="ECO:0007669"/>
    <property type="project" value="EnsemblFungi"/>
</dbReference>
<dbReference type="GO" id="GO:0000972">
    <property type="term" value="P:transcription-dependent tethering of RNA polymerase II gene DNA at nuclear periphery"/>
    <property type="evidence" value="ECO:0007669"/>
    <property type="project" value="TreeGrafter"/>
</dbReference>
<dbReference type="PhylomeDB" id="A7TI42"/>
<keyword evidence="6" id="KW-0509">mRNA transport</keyword>
<gene>
    <name evidence="14" type="ORF">Kpol_1045p35</name>
</gene>
<dbReference type="FunFam" id="1.25.40.450:FF:000002">
    <property type="entry name" value="Putative non-repetitive nucleoporin"/>
    <property type="match status" value="1"/>
</dbReference>
<dbReference type="HOGENOM" id="CLU_000429_0_1_1"/>
<dbReference type="STRING" id="436907.A7TI42"/>
<evidence type="ECO:0000256" key="5">
    <source>
        <dbReference type="ARBA" id="ARBA00022448"/>
    </source>
</evidence>
<dbReference type="OMA" id="SWAPFQK"/>
<dbReference type="GO" id="GO:0051292">
    <property type="term" value="P:nuclear pore complex assembly"/>
    <property type="evidence" value="ECO:0007669"/>
    <property type="project" value="EnsemblFungi"/>
</dbReference>
<dbReference type="InterPro" id="IPR004870">
    <property type="entry name" value="Nucleoporin_Nup155"/>
</dbReference>
<dbReference type="GO" id="GO:0034398">
    <property type="term" value="P:telomere tethering at nuclear periphery"/>
    <property type="evidence" value="ECO:0007669"/>
    <property type="project" value="EnsemblFungi"/>
</dbReference>
<sequence length="1451" mass="163336">MYSTPLKNRVDYNSGTVYRTLTGNGGTAEGLLTGTLNGSMVNTNDAGNALGDSDAVTSNGNGILGNQLYNGLAVDFNVSTDHLKMTGMDSMKPLDLASQYIDYLERKDSNSPVLDERSYYNNGVNYNFTKEVGGLGAFTPFERQQVINVPDEILKEASKTEIKNDTGIFPEINRCWITIDNKLILWNYQDSTDYQTIDEIKHTILHVALVKPKKDTFVDYIKHLLIVVTPFDIFIFAISYNNKNNELSIYNTSMSVSVHGLEVFDVVTYDRTGQIFFAGKTNGINIWELQYSGSDDWYNSKCTKVCMTQSALSSLLPTNMLSKIPGSSYVQSLFEEDSKYSQETIMQLAIDQSRGIIYSLSSKSIIRAYLISNNSLVGPMSIEPAYIKRIIGTTTARGAAILANKYLKISKIVLVSQQENNNLFFVAITIGGVRLYFNGSIGRSSIEAIRLESIKFPPSSVTPQVIQQELQKEQLEQQKKSLPFYSALTSSESVLLRFQKKSSVLLETTKASTIISPGIFFSSIVKTPEQDKKNNNTTTNNNSGHINQIQNKLFVSVPDYGVLKQHGKYIENATFLDTTGPVKQVIPLTASFNATMKQEGYANVFATQYTVENLRIAVLTNTAIEIYRYRSPDEIFESLIDNPLPFLVNYGLSEACSTALYVACKSNKPDQLRSAALTFFFVGIPGIVEIKPKYNRYASSAVSSLLGKPIVATPQKTMAGIYPPSKTSSTTNFSLDDVFLSPRFYGIALLISRLFRDIWEKQIFVTKNNSKQATSFDSTQNRQISTPITGVTISKSDVDYYLSSISILNEFFNIYGSSISTVYTPSLPGSSSGNRATDKSEGVAYQAENTAISAMIKLVQSIKESLSFLKVLYEESEVDGYDNQYVGFTDIIKYLNTDVQQNLVGLRFKELFAPNDKTKSLIREILSSIINRNITRGASIEYTATALQERCGSFCSSSDILGFRAVEHLRKAKEIGVKDYESLSYHLTNAIRLFEKIVDDISMEKLKEAVAIMLDLKYFPKTIEFLLNMANSMDKGNLAYQYVAHGCMENDDRKKMYEKRLVIYDMVFETLIKVDQLAATHTSNNTNAVVSNEWSTLREESYTCAFGYKDKLFHYQLYDWLVTQNQEEKLLQLDTEYVLPYLQEKSQNSLKISNLLWVYHSKRSDFLSAASILYSLALSDFEIKLGDRIELLSRANGFCNSVCPPNQKQNMMQLAGKIQEIFDVASVQDDILSLVTTDSRIETSVSADLIKQLDGKFLPVNDLFNDFAVPLGYYEVCLTIFKVSDFRNHEEIMSTWENLFGSFKNELNGGGKLEDSINFINLLSSVVIKVGRNVHVSEFVFPVSELFPMISSYFHELLPKEHIKPGSIASIFINAGISYNKFYYILRDLIETSTELKEVYNNEMIWLIKEWYQSDRKLREIISYEDISSMTAYSIGTDPIEKYMKRTGDSI</sequence>
<dbReference type="Gene3D" id="1.10.167.20">
    <property type="match status" value="1"/>
</dbReference>
<evidence type="ECO:0000256" key="6">
    <source>
        <dbReference type="ARBA" id="ARBA00022816"/>
    </source>
</evidence>
<dbReference type="GO" id="GO:0099115">
    <property type="term" value="C:chromosome, subtelomeric region"/>
    <property type="evidence" value="ECO:0007669"/>
    <property type="project" value="EnsemblFungi"/>
</dbReference>
<dbReference type="GO" id="GO:0006606">
    <property type="term" value="P:protein import into nucleus"/>
    <property type="evidence" value="ECO:0007669"/>
    <property type="project" value="TreeGrafter"/>
</dbReference>
<proteinExistence type="inferred from homology"/>
<dbReference type="InParanoid" id="A7TI42"/>
<keyword evidence="9" id="KW-0906">Nuclear pore complex</keyword>
<evidence type="ECO:0000256" key="9">
    <source>
        <dbReference type="ARBA" id="ARBA00023132"/>
    </source>
</evidence>
<dbReference type="PANTHER" id="PTHR10350:SF6">
    <property type="entry name" value="NUCLEAR PORE COMPLEX PROTEIN NUP155"/>
    <property type="match status" value="1"/>
</dbReference>
<keyword evidence="7" id="KW-0653">Protein transport</keyword>
<keyword evidence="11" id="KW-0539">Nucleus</keyword>
<dbReference type="GO" id="GO:1990841">
    <property type="term" value="F:promoter-specific chromatin binding"/>
    <property type="evidence" value="ECO:0007669"/>
    <property type="project" value="EnsemblFungi"/>
</dbReference>
<protein>
    <submittedName>
        <fullName evidence="14">Uncharacterized protein</fullName>
    </submittedName>
</protein>
<comment type="subcellular location">
    <subcellularLocation>
        <location evidence="1">Nucleus membrane</location>
        <topology evidence="1">Peripheral membrane protein</topology>
        <orientation evidence="1">Cytoplasmic side</orientation>
    </subcellularLocation>
    <subcellularLocation>
        <location evidence="3">Nucleus membrane</location>
        <topology evidence="3">Peripheral membrane protein</topology>
        <orientation evidence="3">Nucleoplasmic side</orientation>
    </subcellularLocation>
    <subcellularLocation>
        <location evidence="2">Nucleus</location>
        <location evidence="2">Nuclear pore complex</location>
    </subcellularLocation>
</comment>
<dbReference type="GO" id="GO:0044611">
    <property type="term" value="C:nuclear pore inner ring"/>
    <property type="evidence" value="ECO:0007669"/>
    <property type="project" value="EnsemblFungi"/>
</dbReference>
<reference evidence="14 15" key="1">
    <citation type="journal article" date="2007" name="Proc. Natl. Acad. Sci. U.S.A.">
        <title>Independent sorting-out of thousands of duplicated gene pairs in two yeast species descended from a whole-genome duplication.</title>
        <authorList>
            <person name="Scannell D.R."/>
            <person name="Frank A.C."/>
            <person name="Conant G.C."/>
            <person name="Byrne K.P."/>
            <person name="Woolfit M."/>
            <person name="Wolfe K.H."/>
        </authorList>
    </citation>
    <scope>NUCLEOTIDE SEQUENCE [LARGE SCALE GENOMIC DNA]</scope>
    <source>
        <strain evidence="15">ATCC 22028 / DSM 70294 / BCRC 21397 / CBS 2163 / NBRC 10782 / NRRL Y-8283 / UCD 57-17</strain>
    </source>
</reference>
<evidence type="ECO:0000313" key="14">
    <source>
        <dbReference type="EMBL" id="EDO18049.1"/>
    </source>
</evidence>
<dbReference type="FunFam" id="1.25.40.440:FF:000001">
    <property type="entry name" value="Nuclear pore complex subunit"/>
    <property type="match status" value="1"/>
</dbReference>
<organism evidence="15">
    <name type="scientific">Vanderwaltozyma polyspora (strain ATCC 22028 / DSM 70294 / BCRC 21397 / CBS 2163 / NBRC 10782 / NRRL Y-8283 / UCD 57-17)</name>
    <name type="common">Kluyveromyces polysporus</name>
    <dbReference type="NCBI Taxonomy" id="436907"/>
    <lineage>
        <taxon>Eukaryota</taxon>
        <taxon>Fungi</taxon>
        <taxon>Dikarya</taxon>
        <taxon>Ascomycota</taxon>
        <taxon>Saccharomycotina</taxon>
        <taxon>Saccharomycetes</taxon>
        <taxon>Saccharomycetales</taxon>
        <taxon>Saccharomycetaceae</taxon>
        <taxon>Vanderwaltozyma</taxon>
    </lineage>
</organism>
<dbReference type="GO" id="GO:0017056">
    <property type="term" value="F:structural constituent of nuclear pore"/>
    <property type="evidence" value="ECO:0007669"/>
    <property type="project" value="EnsemblFungi"/>
</dbReference>
<evidence type="ECO:0000256" key="1">
    <source>
        <dbReference type="ARBA" id="ARBA00004335"/>
    </source>
</evidence>
<name>A7TI42_VANPO</name>
<dbReference type="KEGG" id="vpo:Kpol_1045p35"/>
<evidence type="ECO:0000259" key="12">
    <source>
        <dbReference type="Pfam" id="PF03177"/>
    </source>
</evidence>
<comment type="similarity">
    <text evidence="4">Belongs to the non-repetitive/WGA-negative nucleoporin family.</text>
</comment>
<dbReference type="EMBL" id="DS480394">
    <property type="protein sequence ID" value="EDO18049.1"/>
    <property type="molecule type" value="Genomic_DNA"/>
</dbReference>
<dbReference type="GO" id="GO:0031965">
    <property type="term" value="C:nuclear membrane"/>
    <property type="evidence" value="ECO:0007669"/>
    <property type="project" value="UniProtKB-SubCell"/>
</dbReference>
<accession>A7TI42</accession>
<evidence type="ECO:0000256" key="2">
    <source>
        <dbReference type="ARBA" id="ARBA00004567"/>
    </source>
</evidence>
<dbReference type="PANTHER" id="PTHR10350">
    <property type="entry name" value="NUCLEAR PORE COMPLEX PROTEIN NUP155"/>
    <property type="match status" value="1"/>
</dbReference>
<dbReference type="GO" id="GO:0006405">
    <property type="term" value="P:RNA export from nucleus"/>
    <property type="evidence" value="ECO:0007669"/>
    <property type="project" value="TreeGrafter"/>
</dbReference>
<dbReference type="OrthoDB" id="338970at2759"/>
<dbReference type="Gene3D" id="1.20.120.1050">
    <property type="match status" value="1"/>
</dbReference>
<dbReference type="GO" id="GO:0007059">
    <property type="term" value="P:chromosome segregation"/>
    <property type="evidence" value="ECO:0007669"/>
    <property type="project" value="EnsemblFungi"/>
</dbReference>
<dbReference type="Pfam" id="PF03177">
    <property type="entry name" value="Nucleoporin_C"/>
    <property type="match status" value="1"/>
</dbReference>
<evidence type="ECO:0000256" key="7">
    <source>
        <dbReference type="ARBA" id="ARBA00022927"/>
    </source>
</evidence>
<keyword evidence="5" id="KW-0813">Transport</keyword>
<evidence type="ECO:0000313" key="15">
    <source>
        <dbReference type="Proteomes" id="UP000000267"/>
    </source>
</evidence>
<dbReference type="InterPro" id="IPR042537">
    <property type="entry name" value="Nucleoporin_Nup155_C_2"/>
</dbReference>
<keyword evidence="8" id="KW-0811">Translocation</keyword>
<dbReference type="GeneID" id="5546318"/>
<dbReference type="FunCoup" id="A7TI42">
    <property type="interactions" value="1238"/>
</dbReference>
<evidence type="ECO:0000256" key="11">
    <source>
        <dbReference type="ARBA" id="ARBA00023242"/>
    </source>
</evidence>
<feature type="domain" description="Nucleoporin Nup133/Nup155-like C-terminal" evidence="12">
    <location>
        <begin position="741"/>
        <end position="1445"/>
    </location>
</feature>
<dbReference type="GO" id="GO:0044877">
    <property type="term" value="F:protein-containing complex binding"/>
    <property type="evidence" value="ECO:0007669"/>
    <property type="project" value="EnsemblFungi"/>
</dbReference>
<dbReference type="Gene3D" id="1.20.58.1780">
    <property type="match status" value="1"/>
</dbReference>
<dbReference type="Gene3D" id="1.25.40.440">
    <property type="entry name" value="Nucleoporin, helical domain, central subdomain"/>
    <property type="match status" value="1"/>
</dbReference>
<dbReference type="Proteomes" id="UP000000267">
    <property type="component" value="Unassembled WGS sequence"/>
</dbReference>
<evidence type="ECO:0000256" key="10">
    <source>
        <dbReference type="ARBA" id="ARBA00023136"/>
    </source>
</evidence>
<evidence type="ECO:0000256" key="8">
    <source>
        <dbReference type="ARBA" id="ARBA00023010"/>
    </source>
</evidence>
<dbReference type="eggNOG" id="KOG1900">
    <property type="taxonomic scope" value="Eukaryota"/>
</dbReference>
<dbReference type="InterPro" id="IPR042533">
    <property type="entry name" value="Nucleoporin_Nup155_C_1"/>
</dbReference>
<evidence type="ECO:0000256" key="3">
    <source>
        <dbReference type="ARBA" id="ARBA00004620"/>
    </source>
</evidence>